<evidence type="ECO:0000313" key="3">
    <source>
        <dbReference type="Proteomes" id="UP000821853"/>
    </source>
</evidence>
<keyword evidence="3" id="KW-1185">Reference proteome</keyword>
<feature type="compositionally biased region" description="Acidic residues" evidence="1">
    <location>
        <begin position="882"/>
        <end position="898"/>
    </location>
</feature>
<feature type="compositionally biased region" description="Basic and acidic residues" evidence="1">
    <location>
        <begin position="538"/>
        <end position="550"/>
    </location>
</feature>
<feature type="region of interest" description="Disordered" evidence="1">
    <location>
        <begin position="511"/>
        <end position="580"/>
    </location>
</feature>
<dbReference type="SUPFAM" id="SSF52540">
    <property type="entry name" value="P-loop containing nucleoside triphosphate hydrolases"/>
    <property type="match status" value="1"/>
</dbReference>
<feature type="compositionally biased region" description="Low complexity" evidence="1">
    <location>
        <begin position="870"/>
        <end position="881"/>
    </location>
</feature>
<feature type="compositionally biased region" description="Basic and acidic residues" evidence="1">
    <location>
        <begin position="41"/>
        <end position="60"/>
    </location>
</feature>
<dbReference type="EMBL" id="JABSTR010000004">
    <property type="protein sequence ID" value="KAH9367914.1"/>
    <property type="molecule type" value="Genomic_DNA"/>
</dbReference>
<feature type="region of interest" description="Disordered" evidence="1">
    <location>
        <begin position="870"/>
        <end position="900"/>
    </location>
</feature>
<reference evidence="2 3" key="1">
    <citation type="journal article" date="2020" name="Cell">
        <title>Large-Scale Comparative Analyses of Tick Genomes Elucidate Their Genetic Diversity and Vector Capacities.</title>
        <authorList>
            <consortium name="Tick Genome and Microbiome Consortium (TIGMIC)"/>
            <person name="Jia N."/>
            <person name="Wang J."/>
            <person name="Shi W."/>
            <person name="Du L."/>
            <person name="Sun Y."/>
            <person name="Zhan W."/>
            <person name="Jiang J.F."/>
            <person name="Wang Q."/>
            <person name="Zhang B."/>
            <person name="Ji P."/>
            <person name="Bell-Sakyi L."/>
            <person name="Cui X.M."/>
            <person name="Yuan T.T."/>
            <person name="Jiang B.G."/>
            <person name="Yang W.F."/>
            <person name="Lam T.T."/>
            <person name="Chang Q.C."/>
            <person name="Ding S.J."/>
            <person name="Wang X.J."/>
            <person name="Zhu J.G."/>
            <person name="Ruan X.D."/>
            <person name="Zhao L."/>
            <person name="Wei J.T."/>
            <person name="Ye R.Z."/>
            <person name="Que T.C."/>
            <person name="Du C.H."/>
            <person name="Zhou Y.H."/>
            <person name="Cheng J.X."/>
            <person name="Dai P.F."/>
            <person name="Guo W.B."/>
            <person name="Han X.H."/>
            <person name="Huang E.J."/>
            <person name="Li L.F."/>
            <person name="Wei W."/>
            <person name="Gao Y.C."/>
            <person name="Liu J.Z."/>
            <person name="Shao H.Z."/>
            <person name="Wang X."/>
            <person name="Wang C.C."/>
            <person name="Yang T.C."/>
            <person name="Huo Q.B."/>
            <person name="Li W."/>
            <person name="Chen H.Y."/>
            <person name="Chen S.E."/>
            <person name="Zhou L.G."/>
            <person name="Ni X.B."/>
            <person name="Tian J.H."/>
            <person name="Sheng Y."/>
            <person name="Liu T."/>
            <person name="Pan Y.S."/>
            <person name="Xia L.Y."/>
            <person name="Li J."/>
            <person name="Zhao F."/>
            <person name="Cao W.C."/>
        </authorList>
    </citation>
    <scope>NUCLEOTIDE SEQUENCE [LARGE SCALE GENOMIC DNA]</scope>
    <source>
        <strain evidence="2">HaeL-2018</strain>
    </source>
</reference>
<dbReference type="InterPro" id="IPR051055">
    <property type="entry name" value="PIF1_helicase"/>
</dbReference>
<dbReference type="PANTHER" id="PTHR47642">
    <property type="entry name" value="ATP-DEPENDENT DNA HELICASE"/>
    <property type="match status" value="1"/>
</dbReference>
<dbReference type="InterPro" id="IPR036691">
    <property type="entry name" value="Endo/exonu/phosph_ase_sf"/>
</dbReference>
<feature type="region of interest" description="Disordered" evidence="1">
    <location>
        <begin position="619"/>
        <end position="642"/>
    </location>
</feature>
<evidence type="ECO:0000313" key="2">
    <source>
        <dbReference type="EMBL" id="KAH9367914.1"/>
    </source>
</evidence>
<protein>
    <recommendedName>
        <fullName evidence="4">ATP-dependent DNA helicase</fullName>
    </recommendedName>
</protein>
<dbReference type="AlphaFoldDB" id="A0A9J6FXE8"/>
<evidence type="ECO:0000256" key="1">
    <source>
        <dbReference type="SAM" id="MobiDB-lite"/>
    </source>
</evidence>
<feature type="compositionally biased region" description="Basic and acidic residues" evidence="1">
    <location>
        <begin position="567"/>
        <end position="578"/>
    </location>
</feature>
<dbReference type="OrthoDB" id="6512704at2759"/>
<feature type="compositionally biased region" description="Low complexity" evidence="1">
    <location>
        <begin position="514"/>
        <end position="523"/>
    </location>
</feature>
<feature type="region of interest" description="Disordered" evidence="1">
    <location>
        <begin position="765"/>
        <end position="785"/>
    </location>
</feature>
<dbReference type="Gene3D" id="3.60.10.10">
    <property type="entry name" value="Endonuclease/exonuclease/phosphatase"/>
    <property type="match status" value="1"/>
</dbReference>
<name>A0A9J6FXE8_HAELO</name>
<proteinExistence type="predicted"/>
<feature type="compositionally biased region" description="Basic residues" evidence="1">
    <location>
        <begin position="30"/>
        <end position="40"/>
    </location>
</feature>
<evidence type="ECO:0008006" key="4">
    <source>
        <dbReference type="Google" id="ProtNLM"/>
    </source>
</evidence>
<dbReference type="VEuPathDB" id="VectorBase:HLOH_060938"/>
<dbReference type="InterPro" id="IPR027417">
    <property type="entry name" value="P-loop_NTPase"/>
</dbReference>
<gene>
    <name evidence="2" type="ORF">HPB48_008366</name>
</gene>
<feature type="region of interest" description="Disordered" evidence="1">
    <location>
        <begin position="15"/>
        <end position="60"/>
    </location>
</feature>
<organism evidence="2 3">
    <name type="scientific">Haemaphysalis longicornis</name>
    <name type="common">Bush tick</name>
    <dbReference type="NCBI Taxonomy" id="44386"/>
    <lineage>
        <taxon>Eukaryota</taxon>
        <taxon>Metazoa</taxon>
        <taxon>Ecdysozoa</taxon>
        <taxon>Arthropoda</taxon>
        <taxon>Chelicerata</taxon>
        <taxon>Arachnida</taxon>
        <taxon>Acari</taxon>
        <taxon>Parasitiformes</taxon>
        <taxon>Ixodida</taxon>
        <taxon>Ixodoidea</taxon>
        <taxon>Ixodidae</taxon>
        <taxon>Haemaphysalinae</taxon>
        <taxon>Haemaphysalis</taxon>
    </lineage>
</organism>
<feature type="compositionally biased region" description="Basic residues" evidence="1">
    <location>
        <begin position="557"/>
        <end position="566"/>
    </location>
</feature>
<comment type="caution">
    <text evidence="2">The sequence shown here is derived from an EMBL/GenBank/DDBJ whole genome shotgun (WGS) entry which is preliminary data.</text>
</comment>
<dbReference type="SUPFAM" id="SSF56219">
    <property type="entry name" value="DNase I-like"/>
    <property type="match status" value="1"/>
</dbReference>
<dbReference type="OMA" id="HERCESS"/>
<dbReference type="Proteomes" id="UP000821853">
    <property type="component" value="Chromosome 2"/>
</dbReference>
<accession>A0A9J6FXE8</accession>
<sequence length="1248" mass="142929">MKFCSDMIAVRQHRHERCESSPSTRQTAYKYKRARTRQSVRQREAEAERRRLEADPEAVRARQRQAQARFREQGGADARFKREFLDRSFDHSYAVCDRLWFSNNLTTVGNIRNDTHQNNWLRRVIDVVDSIDDVTDAGALERFRTYVVCNSCKDSMIRGVVPSHVDIDDPVELSKLLHAMEGTVVYDDEAMHARRRRRRTRRFQNRRPRGHRRRFVDGEYVVDVAPGENVRPLSLYIDERAEELAYPTIYMGVRRRLTSPRVTAFSTANSEIRRTDRRGVRPEHVLYMAVKVMLKPVNEDPVACAIYTGRIFDVILNIQRDRRCSPFRPYVVRDFFKRVEFQQRGSAHVHTVLRLENALVDEELSGVDGAMPQTLEMVRTLLTLDTDLLCRPRTQCHAHTHTCYKRGRTQCRFGAPFMPSDETRIVVPFPPLMAVDQSGALAPHEEAERLRRQQLKAKYNEMHQGLEHGDFDSLEQFLRGFDVASREQYLEILRAGANRLYVLHERPAQKRVNAGDSASADVASGHRRAAASLPDGTGRQRQDVHPEVGHGRLQPLQRRKLGRRWHERTGDDGVRVDAHGGPLVQPVQRVRGVREQREGRRCRRRDERARGIQAVPNQLEQHQHDVGRPTQGRRQPSPADHAVPQRTLFGLDVILCGDLRQLPPVRANEIYKRSRNDEGLFVSDVSWHHVNYFPLVRVVRQADNPLSSLLTKIGDGRALDDDEVTLLEGRFVTAECARELAASAVRIFFFNKEVTAYNESVAKEVEDQQRQQEQEESTTITTTTTTTTMAPTVLWSRDQFAGCKTSHLLENAKSMVDKMSTTEMGNLARRIYPVVGKPYMLTFNVDAIDGLVNGAVGTLQLVEYGRSQQQQQQQRQQQQDQDNQDQEQDQEEEQPEGDGEIRRKRLWFKFDVPGELTRVKARLAVREATQSGYGERDHQHKSQGGTYPSVVYEYSKTHSQKLVYVALSQCTRLNGLYLTNASGDHTFHHRVANPDKPMLDEFQRMKNHRLETVTGRYLNAIHEQRQQRQLTLALLNVRSLRAHAVDVGRDAVLGRVDALCLCETSMANQPGRADAAGGVSVYTNVNDNDSKNALKLTKAFDYADKRGEYTAFNVDALLATVVVVYLSPRLNRDEVLDMIGRAVQQHQQQQHQRQHLVMVGDFNVDIRKDDWIVRRIRRMHVSLICTSLLDLTFPYPSFFGNRQLPNSSLTYEDDEKRATGDFSAGEVAKNFNSATLDEEKAAAAMPSL</sequence>